<dbReference type="AlphaFoldDB" id="A0A8H6QDT2"/>
<reference evidence="1" key="1">
    <citation type="submission" date="2020-06" db="EMBL/GenBank/DDBJ databases">
        <title>Draft genome sequences of strains closely related to Aspergillus parafelis and Aspergillus hiratsukae.</title>
        <authorList>
            <person name="Dos Santos R.A.C."/>
            <person name="Rivero-Menendez O."/>
            <person name="Steenwyk J.L."/>
            <person name="Mead M.E."/>
            <person name="Goldman G.H."/>
            <person name="Alastruey-Izquierdo A."/>
            <person name="Rokas A."/>
        </authorList>
    </citation>
    <scope>NUCLEOTIDE SEQUENCE</scope>
    <source>
        <strain evidence="1">CNM-CM5623</strain>
    </source>
</reference>
<dbReference type="Proteomes" id="UP000654922">
    <property type="component" value="Unassembled WGS sequence"/>
</dbReference>
<name>A0A8H6QDT2_9EURO</name>
<sequence>MKPTTSEPEYDATSYHLPNPSNAFTCGLMPVEQDAWPAEADASIPRIGLGILIICCQAVRGTAIRDSEAVHVLGAKGATASYSHLHSGSGMGCLGGMGFSIWSYIAILWNEVAQLYEIRYRSYSITCFFPAKAYKGRMRGRLDGFLGGISSNEGFGPMKLFLLDTCAVTSSIASLDTLCLISAPDYGPHLHGPRVNTSAAK</sequence>
<organism evidence="1 2">
    <name type="scientific">Aspergillus felis</name>
    <dbReference type="NCBI Taxonomy" id="1287682"/>
    <lineage>
        <taxon>Eukaryota</taxon>
        <taxon>Fungi</taxon>
        <taxon>Dikarya</taxon>
        <taxon>Ascomycota</taxon>
        <taxon>Pezizomycotina</taxon>
        <taxon>Eurotiomycetes</taxon>
        <taxon>Eurotiomycetidae</taxon>
        <taxon>Eurotiales</taxon>
        <taxon>Aspergillaceae</taxon>
        <taxon>Aspergillus</taxon>
        <taxon>Aspergillus subgen. Fumigati</taxon>
    </lineage>
</organism>
<dbReference type="EMBL" id="JACBAE010001160">
    <property type="protein sequence ID" value="KAF7171946.1"/>
    <property type="molecule type" value="Genomic_DNA"/>
</dbReference>
<protein>
    <submittedName>
        <fullName evidence="1">Uncharacterized protein</fullName>
    </submittedName>
</protein>
<comment type="caution">
    <text evidence="1">The sequence shown here is derived from an EMBL/GenBank/DDBJ whole genome shotgun (WGS) entry which is preliminary data.</text>
</comment>
<proteinExistence type="predicted"/>
<evidence type="ECO:0000313" key="1">
    <source>
        <dbReference type="EMBL" id="KAF7171946.1"/>
    </source>
</evidence>
<gene>
    <name evidence="1" type="ORF">CNMCM5623_004221</name>
</gene>
<evidence type="ECO:0000313" key="2">
    <source>
        <dbReference type="Proteomes" id="UP000654922"/>
    </source>
</evidence>
<accession>A0A8H6QDT2</accession>